<reference evidence="2" key="2">
    <citation type="submission" date="2020-11" db="EMBL/GenBank/DDBJ databases">
        <authorList>
            <person name="McCartney M.A."/>
            <person name="Auch B."/>
            <person name="Kono T."/>
            <person name="Mallez S."/>
            <person name="Becker A."/>
            <person name="Gohl D.M."/>
            <person name="Silverstein K.A.T."/>
            <person name="Koren S."/>
            <person name="Bechman K.B."/>
            <person name="Herman A."/>
            <person name="Abrahante J.E."/>
            <person name="Garbe J."/>
        </authorList>
    </citation>
    <scope>NUCLEOTIDE SEQUENCE</scope>
    <source>
        <strain evidence="2">Duluth1</strain>
        <tissue evidence="2">Whole animal</tissue>
    </source>
</reference>
<dbReference type="AlphaFoldDB" id="A0A9D4FKC9"/>
<proteinExistence type="predicted"/>
<name>A0A9D4FKC9_DREPO</name>
<evidence type="ECO:0000313" key="2">
    <source>
        <dbReference type="EMBL" id="KAH3800468.1"/>
    </source>
</evidence>
<feature type="region of interest" description="Disordered" evidence="1">
    <location>
        <begin position="1"/>
        <end position="37"/>
    </location>
</feature>
<reference evidence="2" key="1">
    <citation type="journal article" date="2019" name="bioRxiv">
        <title>The Genome of the Zebra Mussel, Dreissena polymorpha: A Resource for Invasive Species Research.</title>
        <authorList>
            <person name="McCartney M.A."/>
            <person name="Auch B."/>
            <person name="Kono T."/>
            <person name="Mallez S."/>
            <person name="Zhang Y."/>
            <person name="Obille A."/>
            <person name="Becker A."/>
            <person name="Abrahante J.E."/>
            <person name="Garbe J."/>
            <person name="Badalamenti J.P."/>
            <person name="Herman A."/>
            <person name="Mangelson H."/>
            <person name="Liachko I."/>
            <person name="Sullivan S."/>
            <person name="Sone E.D."/>
            <person name="Koren S."/>
            <person name="Silverstein K.A.T."/>
            <person name="Beckman K.B."/>
            <person name="Gohl D.M."/>
        </authorList>
    </citation>
    <scope>NUCLEOTIDE SEQUENCE</scope>
    <source>
        <strain evidence="2">Duluth1</strain>
        <tissue evidence="2">Whole animal</tissue>
    </source>
</reference>
<protein>
    <submittedName>
        <fullName evidence="2">Uncharacterized protein</fullName>
    </submittedName>
</protein>
<dbReference type="Proteomes" id="UP000828390">
    <property type="component" value="Unassembled WGS sequence"/>
</dbReference>
<gene>
    <name evidence="2" type="ORF">DPMN_154101</name>
</gene>
<accession>A0A9D4FKC9</accession>
<dbReference type="EMBL" id="JAIWYP010000007">
    <property type="protein sequence ID" value="KAH3800468.1"/>
    <property type="molecule type" value="Genomic_DNA"/>
</dbReference>
<sequence length="109" mass="12345">MTQIGERMKQAANETAQAEYERDEAEQRPKTTCTHTEVEHEIKKIDKHIHDGRLVKLSPAYVEHVKDCLSDPGSIEKGGYGTVYICELFIQISNSLEKVHLLSATYCIP</sequence>
<evidence type="ECO:0000313" key="3">
    <source>
        <dbReference type="Proteomes" id="UP000828390"/>
    </source>
</evidence>
<comment type="caution">
    <text evidence="2">The sequence shown here is derived from an EMBL/GenBank/DDBJ whole genome shotgun (WGS) entry which is preliminary data.</text>
</comment>
<evidence type="ECO:0000256" key="1">
    <source>
        <dbReference type="SAM" id="MobiDB-lite"/>
    </source>
</evidence>
<organism evidence="2 3">
    <name type="scientific">Dreissena polymorpha</name>
    <name type="common">Zebra mussel</name>
    <name type="synonym">Mytilus polymorpha</name>
    <dbReference type="NCBI Taxonomy" id="45954"/>
    <lineage>
        <taxon>Eukaryota</taxon>
        <taxon>Metazoa</taxon>
        <taxon>Spiralia</taxon>
        <taxon>Lophotrochozoa</taxon>
        <taxon>Mollusca</taxon>
        <taxon>Bivalvia</taxon>
        <taxon>Autobranchia</taxon>
        <taxon>Heteroconchia</taxon>
        <taxon>Euheterodonta</taxon>
        <taxon>Imparidentia</taxon>
        <taxon>Neoheterodontei</taxon>
        <taxon>Myida</taxon>
        <taxon>Dreissenoidea</taxon>
        <taxon>Dreissenidae</taxon>
        <taxon>Dreissena</taxon>
    </lineage>
</organism>
<keyword evidence="3" id="KW-1185">Reference proteome</keyword>